<accession>A0A0E9PJK9</accession>
<dbReference type="AlphaFoldDB" id="A0A0E9PJK9"/>
<evidence type="ECO:0000313" key="1">
    <source>
        <dbReference type="EMBL" id="JAH04796.1"/>
    </source>
</evidence>
<proteinExistence type="predicted"/>
<protein>
    <submittedName>
        <fullName evidence="1">Uncharacterized protein</fullName>
    </submittedName>
</protein>
<sequence>MKLGLLTPLFTCILGCQSVWTDKQHNDFMLR</sequence>
<name>A0A0E9PJK9_ANGAN</name>
<organism evidence="1">
    <name type="scientific">Anguilla anguilla</name>
    <name type="common">European freshwater eel</name>
    <name type="synonym">Muraena anguilla</name>
    <dbReference type="NCBI Taxonomy" id="7936"/>
    <lineage>
        <taxon>Eukaryota</taxon>
        <taxon>Metazoa</taxon>
        <taxon>Chordata</taxon>
        <taxon>Craniata</taxon>
        <taxon>Vertebrata</taxon>
        <taxon>Euteleostomi</taxon>
        <taxon>Actinopterygii</taxon>
        <taxon>Neopterygii</taxon>
        <taxon>Teleostei</taxon>
        <taxon>Anguilliformes</taxon>
        <taxon>Anguillidae</taxon>
        <taxon>Anguilla</taxon>
    </lineage>
</organism>
<reference evidence="1" key="1">
    <citation type="submission" date="2014-11" db="EMBL/GenBank/DDBJ databases">
        <authorList>
            <person name="Amaro Gonzalez C."/>
        </authorList>
    </citation>
    <scope>NUCLEOTIDE SEQUENCE</scope>
</reference>
<dbReference type="EMBL" id="GBXM01103781">
    <property type="protein sequence ID" value="JAH04796.1"/>
    <property type="molecule type" value="Transcribed_RNA"/>
</dbReference>
<reference evidence="1" key="2">
    <citation type="journal article" date="2015" name="Fish Shellfish Immunol.">
        <title>Early steps in the European eel (Anguilla anguilla)-Vibrio vulnificus interaction in the gills: Role of the RtxA13 toxin.</title>
        <authorList>
            <person name="Callol A."/>
            <person name="Pajuelo D."/>
            <person name="Ebbesson L."/>
            <person name="Teles M."/>
            <person name="MacKenzie S."/>
            <person name="Amaro C."/>
        </authorList>
    </citation>
    <scope>NUCLEOTIDE SEQUENCE</scope>
</reference>